<evidence type="ECO:0000313" key="2">
    <source>
        <dbReference type="EMBL" id="MDX6042259.1"/>
    </source>
</evidence>
<name>A0AAJ2S9W9_9ENTR</name>
<keyword evidence="3" id="KW-1185">Reference proteome</keyword>
<sequence>MSFLNYAMKLIGGASTTSVTCPNCGLKSIQPASKIRLKQAMLCPGCKSLFVASR</sequence>
<dbReference type="RefSeq" id="WP_319630319.1">
    <property type="nucleotide sequence ID" value="NZ_JAWXRB010000045.1"/>
</dbReference>
<evidence type="ECO:0000313" key="1">
    <source>
        <dbReference type="EMBL" id="MDX6033890.1"/>
    </source>
</evidence>
<gene>
    <name evidence="2" type="ORF">SIK69_18885</name>
    <name evidence="1" type="ORF">SIL20_20520</name>
</gene>
<dbReference type="NCBIfam" id="NF038384">
    <property type="entry name" value="zinc_YnfU_fam"/>
    <property type="match status" value="1"/>
</dbReference>
<dbReference type="Proteomes" id="UP001282336">
    <property type="component" value="Unassembled WGS sequence"/>
</dbReference>
<reference evidence="1 3" key="1">
    <citation type="submission" date="2023-11" db="EMBL/GenBank/DDBJ databases">
        <title>Scandinavium wanjuensis sp. nov., isolated from lettuce South Korea.</title>
        <authorList>
            <person name="Park J."/>
            <person name="Park S."/>
            <person name="Oh K.K."/>
            <person name="Cho G.S."/>
            <person name="Franz C.M.A.P."/>
        </authorList>
    </citation>
    <scope>NUCLEOTIDE SEQUENCE</scope>
    <source>
        <strain evidence="1">V105_12</strain>
        <strain evidence="2 3">V105_6</strain>
    </source>
</reference>
<dbReference type="EMBL" id="JAWXRC010000042">
    <property type="protein sequence ID" value="MDX6033890.1"/>
    <property type="molecule type" value="Genomic_DNA"/>
</dbReference>
<proteinExistence type="predicted"/>
<dbReference type="Proteomes" id="UP001275664">
    <property type="component" value="Unassembled WGS sequence"/>
</dbReference>
<organism evidence="1 4">
    <name type="scientific">Scandinavium lactucae</name>
    <dbReference type="NCBI Taxonomy" id="3095028"/>
    <lineage>
        <taxon>Bacteria</taxon>
        <taxon>Pseudomonadati</taxon>
        <taxon>Pseudomonadota</taxon>
        <taxon>Gammaproteobacteria</taxon>
        <taxon>Enterobacterales</taxon>
        <taxon>Enterobacteriaceae</taxon>
        <taxon>Scandinavium</taxon>
    </lineage>
</organism>
<dbReference type="AlphaFoldDB" id="A0AAJ2S9W9"/>
<accession>A0AAJ2S9W9</accession>
<evidence type="ECO:0000313" key="3">
    <source>
        <dbReference type="Proteomes" id="UP001275664"/>
    </source>
</evidence>
<protein>
    <submittedName>
        <fullName evidence="1">YnfU family zinc-binding protein</fullName>
    </submittedName>
</protein>
<dbReference type="EMBL" id="JAWXRD010000040">
    <property type="protein sequence ID" value="MDX6042259.1"/>
    <property type="molecule type" value="Genomic_DNA"/>
</dbReference>
<comment type="caution">
    <text evidence="1">The sequence shown here is derived from an EMBL/GenBank/DDBJ whole genome shotgun (WGS) entry which is preliminary data.</text>
</comment>
<dbReference type="InterPro" id="IPR057793">
    <property type="entry name" value="YnfU-like"/>
</dbReference>
<evidence type="ECO:0000313" key="4">
    <source>
        <dbReference type="Proteomes" id="UP001282336"/>
    </source>
</evidence>